<comment type="caution">
    <text evidence="2">The sequence shown here is derived from an EMBL/GenBank/DDBJ whole genome shotgun (WGS) entry which is preliminary data.</text>
</comment>
<organism evidence="2 3">
    <name type="scientific">Steinernema hermaphroditum</name>
    <dbReference type="NCBI Taxonomy" id="289476"/>
    <lineage>
        <taxon>Eukaryota</taxon>
        <taxon>Metazoa</taxon>
        <taxon>Ecdysozoa</taxon>
        <taxon>Nematoda</taxon>
        <taxon>Chromadorea</taxon>
        <taxon>Rhabditida</taxon>
        <taxon>Tylenchina</taxon>
        <taxon>Panagrolaimomorpha</taxon>
        <taxon>Strongyloidoidea</taxon>
        <taxon>Steinernematidae</taxon>
        <taxon>Steinernema</taxon>
    </lineage>
</organism>
<name>A0AA39H264_9BILA</name>
<dbReference type="Proteomes" id="UP001175271">
    <property type="component" value="Unassembled WGS sequence"/>
</dbReference>
<evidence type="ECO:0000256" key="1">
    <source>
        <dbReference type="SAM" id="MobiDB-lite"/>
    </source>
</evidence>
<proteinExistence type="predicted"/>
<keyword evidence="3" id="KW-1185">Reference proteome</keyword>
<sequence>MDKSSASKKLCTGQEKQRTYLRTKITSTTTTVTSQFTSDITQMFRCIRDKNSREDPPKCVQLHVSKTPDATTKCRPAKRKPREAGVMSNAEGKMEKRLAPTTTHSLFRGRVLSDSMFTSGEDPDAKRVAIFDKILSKLEYKF</sequence>
<evidence type="ECO:0000313" key="3">
    <source>
        <dbReference type="Proteomes" id="UP001175271"/>
    </source>
</evidence>
<evidence type="ECO:0000313" key="2">
    <source>
        <dbReference type="EMBL" id="KAK0397424.1"/>
    </source>
</evidence>
<accession>A0AA39H264</accession>
<feature type="region of interest" description="Disordered" evidence="1">
    <location>
        <begin position="68"/>
        <end position="102"/>
    </location>
</feature>
<dbReference type="AlphaFoldDB" id="A0AA39H264"/>
<gene>
    <name evidence="2" type="ORF">QR680_002120</name>
</gene>
<reference evidence="2" key="1">
    <citation type="submission" date="2023-06" db="EMBL/GenBank/DDBJ databases">
        <title>Genomic analysis of the entomopathogenic nematode Steinernema hermaphroditum.</title>
        <authorList>
            <person name="Schwarz E.M."/>
            <person name="Heppert J.K."/>
            <person name="Baniya A."/>
            <person name="Schwartz H.T."/>
            <person name="Tan C.-H."/>
            <person name="Antoshechkin I."/>
            <person name="Sternberg P.W."/>
            <person name="Goodrich-Blair H."/>
            <person name="Dillman A.R."/>
        </authorList>
    </citation>
    <scope>NUCLEOTIDE SEQUENCE</scope>
    <source>
        <strain evidence="2">PS9179</strain>
        <tissue evidence="2">Whole animal</tissue>
    </source>
</reference>
<protein>
    <submittedName>
        <fullName evidence="2">Uncharacterized protein</fullName>
    </submittedName>
</protein>
<dbReference type="EMBL" id="JAUCMV010000005">
    <property type="protein sequence ID" value="KAK0397424.1"/>
    <property type="molecule type" value="Genomic_DNA"/>
</dbReference>